<dbReference type="EMBL" id="BQNB010014535">
    <property type="protein sequence ID" value="GJT29341.1"/>
    <property type="molecule type" value="Genomic_DNA"/>
</dbReference>
<gene>
    <name evidence="14" type="ORF">Tco_0909616</name>
</gene>
<dbReference type="InterPro" id="IPR024709">
    <property type="entry name" value="FucosylTrfase_pln"/>
</dbReference>
<dbReference type="Pfam" id="PF10250">
    <property type="entry name" value="O-FucT"/>
    <property type="match status" value="1"/>
</dbReference>
<keyword evidence="10" id="KW-0119">Carbohydrate metabolism</keyword>
<protein>
    <recommendedName>
        <fullName evidence="11">O-fucosyltransferase family protein</fullName>
    </recommendedName>
</protein>
<comment type="similarity">
    <text evidence="2">Belongs to the glycosyltransferase GT106 family.</text>
</comment>
<dbReference type="Pfam" id="PF03169">
    <property type="entry name" value="OPT"/>
    <property type="match status" value="1"/>
</dbReference>
<dbReference type="CDD" id="cd11299">
    <property type="entry name" value="O-FucT_plant"/>
    <property type="match status" value="1"/>
</dbReference>
<evidence type="ECO:0000256" key="11">
    <source>
        <dbReference type="ARBA" id="ARBA00030350"/>
    </source>
</evidence>
<keyword evidence="6 13" id="KW-0812">Transmembrane</keyword>
<feature type="region of interest" description="Disordered" evidence="12">
    <location>
        <begin position="839"/>
        <end position="902"/>
    </location>
</feature>
<evidence type="ECO:0000256" key="12">
    <source>
        <dbReference type="SAM" id="MobiDB-lite"/>
    </source>
</evidence>
<evidence type="ECO:0000256" key="2">
    <source>
        <dbReference type="ARBA" id="ARBA00007737"/>
    </source>
</evidence>
<evidence type="ECO:0000256" key="9">
    <source>
        <dbReference type="ARBA" id="ARBA00023253"/>
    </source>
</evidence>
<accession>A0ABQ5CTZ1</accession>
<evidence type="ECO:0000256" key="3">
    <source>
        <dbReference type="ARBA" id="ARBA00022448"/>
    </source>
</evidence>
<evidence type="ECO:0000256" key="13">
    <source>
        <dbReference type="SAM" id="Phobius"/>
    </source>
</evidence>
<feature type="transmembrane region" description="Helical" evidence="13">
    <location>
        <begin position="129"/>
        <end position="150"/>
    </location>
</feature>
<evidence type="ECO:0000313" key="15">
    <source>
        <dbReference type="Proteomes" id="UP001151760"/>
    </source>
</evidence>
<evidence type="ECO:0000256" key="6">
    <source>
        <dbReference type="ARBA" id="ARBA00022692"/>
    </source>
</evidence>
<feature type="transmembrane region" description="Helical" evidence="13">
    <location>
        <begin position="236"/>
        <end position="256"/>
    </location>
</feature>
<keyword evidence="3" id="KW-0813">Transport</keyword>
<feature type="compositionally biased region" description="Acidic residues" evidence="12">
    <location>
        <begin position="893"/>
        <end position="902"/>
    </location>
</feature>
<organism evidence="14 15">
    <name type="scientific">Tanacetum coccineum</name>
    <dbReference type="NCBI Taxonomy" id="301880"/>
    <lineage>
        <taxon>Eukaryota</taxon>
        <taxon>Viridiplantae</taxon>
        <taxon>Streptophyta</taxon>
        <taxon>Embryophyta</taxon>
        <taxon>Tracheophyta</taxon>
        <taxon>Spermatophyta</taxon>
        <taxon>Magnoliopsida</taxon>
        <taxon>eudicotyledons</taxon>
        <taxon>Gunneridae</taxon>
        <taxon>Pentapetalae</taxon>
        <taxon>asterids</taxon>
        <taxon>campanulids</taxon>
        <taxon>Asterales</taxon>
        <taxon>Asteraceae</taxon>
        <taxon>Asteroideae</taxon>
        <taxon>Anthemideae</taxon>
        <taxon>Anthemidinae</taxon>
        <taxon>Tanacetum</taxon>
    </lineage>
</organism>
<dbReference type="InterPro" id="IPR019378">
    <property type="entry name" value="GDP-Fuc_O-FucTrfase"/>
</dbReference>
<keyword evidence="4" id="KW-0328">Glycosyltransferase</keyword>
<keyword evidence="9" id="KW-0294">Fucose metabolism</keyword>
<feature type="transmembrane region" description="Helical" evidence="13">
    <location>
        <begin position="74"/>
        <end position="93"/>
    </location>
</feature>
<feature type="transmembrane region" description="Helical" evidence="13">
    <location>
        <begin position="175"/>
        <end position="198"/>
    </location>
</feature>
<evidence type="ECO:0000313" key="14">
    <source>
        <dbReference type="EMBL" id="GJT29341.1"/>
    </source>
</evidence>
<evidence type="ECO:0000256" key="10">
    <source>
        <dbReference type="ARBA" id="ARBA00023277"/>
    </source>
</evidence>
<sequence>MGGGLDGFGASLLVGRHRVLCDSSHRFNYLRRRSSQNRGVLWLVTVLLRRVPEVEAALEVTNLESMFVRKQVSVLFKSFSFSFVWAFFQWFFAAGDDCGFASFPTFGLKLCPNVTSLFPPLLCRMICPYMVNISLLIGAIMSWGIMWPIIEAKKGSWYSADLSATSLHGIQGYRVFLAVATMLGDGLFHVVYMAIIMLSTVIKNKSKKDESSSDDDNKAVSFDEQRRNEYFLKDQISNWTALGGYVALAVISIVIVPRFIFPQLKCGWDGLQQGGIIAGLTACGVMMNIVSTTSDLMQDFKTGSLILSIWEKKNKKSAKEIAPAMPSGMICGDSLWGVPAAIMSMFGVKAPICMKFLASVNTKSGFGHGPVDIWKSKYSKFYYGCSERGPHYASPVHELLSNGYLLIGASGGLNQQRTGITDAVVVARILNATLVVPELDHYSFWKDDSDFANIFDVDWFISFLAKDIPIVKRVPDKYMRSLEKPPYTMRVPRKSEPQYYLDVVLPTLLRRHVVQLTKFDYRLASDLDEELQRLRCRVNYHAFRFAKPLQNLGQKLVIKMREMANRYIAVHLRFEPDMLAFSGCYYGGGDKERYELGEIRKRWTNLAETSPDGERKRGKCPLTPHEVGLMLRALGFMNDTYIYVASGEIYGGDETLQPLRELFPNFYTKEMLASEELEPFLPFSSRLAAIDYIVCDESDVFVTNNNGNMAKILAGRRSVWVSGRFVGVLFSKGRFNEGHGYFNYPYISSSQHLVDCVARLVGLRRYMGHKRTIRPNAKKLSSLFMNRDRMPWTIFSSKVKSAQRGFMGEPNEIKPGRGDFHEYPSACICKKPFNFSVPDNNKTHISTKDNLNPEPESGYGRNEEDQDVNSTYRIINNAGVMSRDNEASSSLEEKEDDDFLAD</sequence>
<keyword evidence="15" id="KW-1185">Reference proteome</keyword>
<comment type="caution">
    <text evidence="14">The sequence shown here is derived from an EMBL/GenBank/DDBJ whole genome shotgun (WGS) entry which is preliminary data.</text>
</comment>
<keyword evidence="5" id="KW-0808">Transferase</keyword>
<dbReference type="PANTHER" id="PTHR31818">
    <property type="entry name" value="O-FUCOSYLTRANSFERASE 16"/>
    <property type="match status" value="1"/>
</dbReference>
<evidence type="ECO:0000256" key="1">
    <source>
        <dbReference type="ARBA" id="ARBA00004141"/>
    </source>
</evidence>
<dbReference type="PANTHER" id="PTHR31818:SF3">
    <property type="entry name" value="O-FUCOSYLTRANSFERASE 29"/>
    <property type="match status" value="1"/>
</dbReference>
<proteinExistence type="inferred from homology"/>
<evidence type="ECO:0000256" key="4">
    <source>
        <dbReference type="ARBA" id="ARBA00022676"/>
    </source>
</evidence>
<evidence type="ECO:0000256" key="5">
    <source>
        <dbReference type="ARBA" id="ARBA00022679"/>
    </source>
</evidence>
<keyword evidence="7 13" id="KW-1133">Transmembrane helix</keyword>
<evidence type="ECO:0000256" key="7">
    <source>
        <dbReference type="ARBA" id="ARBA00022989"/>
    </source>
</evidence>
<feature type="compositionally biased region" description="Polar residues" evidence="12">
    <location>
        <begin position="839"/>
        <end position="850"/>
    </location>
</feature>
<reference evidence="14" key="1">
    <citation type="journal article" date="2022" name="Int. J. Mol. Sci.">
        <title>Draft Genome of Tanacetum Coccineum: Genomic Comparison of Closely Related Tanacetum-Family Plants.</title>
        <authorList>
            <person name="Yamashiro T."/>
            <person name="Shiraishi A."/>
            <person name="Nakayama K."/>
            <person name="Satake H."/>
        </authorList>
    </citation>
    <scope>NUCLEOTIDE SEQUENCE</scope>
</reference>
<evidence type="ECO:0000256" key="8">
    <source>
        <dbReference type="ARBA" id="ARBA00023136"/>
    </source>
</evidence>
<dbReference type="InterPro" id="IPR004813">
    <property type="entry name" value="OPT"/>
</dbReference>
<dbReference type="Proteomes" id="UP001151760">
    <property type="component" value="Unassembled WGS sequence"/>
</dbReference>
<reference evidence="14" key="2">
    <citation type="submission" date="2022-01" db="EMBL/GenBank/DDBJ databases">
        <authorList>
            <person name="Yamashiro T."/>
            <person name="Shiraishi A."/>
            <person name="Satake H."/>
            <person name="Nakayama K."/>
        </authorList>
    </citation>
    <scope>NUCLEOTIDE SEQUENCE</scope>
</reference>
<keyword evidence="8 13" id="KW-0472">Membrane</keyword>
<name>A0ABQ5CTZ1_9ASTR</name>
<comment type="subcellular location">
    <subcellularLocation>
        <location evidence="1">Membrane</location>
        <topology evidence="1">Multi-pass membrane protein</topology>
    </subcellularLocation>
</comment>